<comment type="caution">
    <text evidence="1">The sequence shown here is derived from an EMBL/GenBank/DDBJ whole genome shotgun (WGS) entry which is preliminary data.</text>
</comment>
<dbReference type="EMBL" id="AJWJ01000317">
    <property type="protein sequence ID" value="KAF2072019.1"/>
    <property type="molecule type" value="Genomic_DNA"/>
</dbReference>
<gene>
    <name evidence="1" type="ORF">CYY_006653</name>
</gene>
<reference evidence="1" key="1">
    <citation type="submission" date="2020-01" db="EMBL/GenBank/DDBJ databases">
        <title>Development of genomics and gene disruption for Polysphondylium violaceum indicates a role for the polyketide synthase stlB in stalk morphogenesis.</title>
        <authorList>
            <person name="Narita B."/>
            <person name="Kawabe Y."/>
            <person name="Kin K."/>
            <person name="Saito T."/>
            <person name="Gibbs R."/>
            <person name="Kuspa A."/>
            <person name="Muzny D."/>
            <person name="Queller D."/>
            <person name="Richards S."/>
            <person name="Strassman J."/>
            <person name="Sucgang R."/>
            <person name="Worley K."/>
            <person name="Schaap P."/>
        </authorList>
    </citation>
    <scope>NUCLEOTIDE SEQUENCE</scope>
    <source>
        <strain evidence="1">QSvi11</strain>
    </source>
</reference>
<keyword evidence="2" id="KW-1185">Reference proteome</keyword>
<evidence type="ECO:0000313" key="1">
    <source>
        <dbReference type="EMBL" id="KAF2072019.1"/>
    </source>
</evidence>
<sequence length="589" mass="68574">MSTTSSLSSVSAPTIVQNKVIVSRIFKEFDLKCHVNVIPFVCKEWNKWAKDIWIQFFFAYLEGKVNDTASFHISLMMGNNIIDFKRLFKSLFTYDYFSAIVLPEPVYYNDFKMFDKYTRPPVTAKLAVLDKMHYVTNVLKRVMREKTPFSVTSSTAKGHKYQYQRRDHPFTDSVDHCVQTTTLYHMFVSRQKSVARVDSPCRVTSDFVVFNCYENSPRDTSKTRVVSSMKAVRFIVDVEYDLIVEHRVLQAALIEIRAKKVDLFQENSSVEDLFSQDTVTGYTTISNESFRASSMSSYKGLPVVISDEQHQSNYLFIGDSGIDFEQQSNERVDQVAGDDDMQETEEIDEFELDDKESRNHHRLDYLLAYYTTQHDDQCSIYLFIPRDRVTPIADFLDIRGSELIEMVSMFLSPRASPNPSFSQFSRAEAIYRLYSKILSSGNKGLIYIAKEILGYFQYYSFDFTRNGSRLFKLTCIPTNGNRNTEYRVRLSHDQHGYAITTNFCPKNSLLDAIDESYLPSIPVPYLDVDKIKELHALFYFHLFQFDRYIDYQTFYNINSRTNRVSYKNYNQYDFIDSDDDDDYDGGGNS</sequence>
<accession>A0A8J4PT32</accession>
<dbReference type="AlphaFoldDB" id="A0A8J4PT32"/>
<proteinExistence type="predicted"/>
<evidence type="ECO:0000313" key="2">
    <source>
        <dbReference type="Proteomes" id="UP000695562"/>
    </source>
</evidence>
<organism evidence="1 2">
    <name type="scientific">Polysphondylium violaceum</name>
    <dbReference type="NCBI Taxonomy" id="133409"/>
    <lineage>
        <taxon>Eukaryota</taxon>
        <taxon>Amoebozoa</taxon>
        <taxon>Evosea</taxon>
        <taxon>Eumycetozoa</taxon>
        <taxon>Dictyostelia</taxon>
        <taxon>Dictyosteliales</taxon>
        <taxon>Dictyosteliaceae</taxon>
        <taxon>Polysphondylium</taxon>
    </lineage>
</organism>
<dbReference type="Proteomes" id="UP000695562">
    <property type="component" value="Unassembled WGS sequence"/>
</dbReference>
<name>A0A8J4PT32_9MYCE</name>
<protein>
    <submittedName>
        <fullName evidence="1">Uncharacterized protein</fullName>
    </submittedName>
</protein>